<evidence type="ECO:0000313" key="8">
    <source>
        <dbReference type="Proteomes" id="UP000050501"/>
    </source>
</evidence>
<dbReference type="Gene3D" id="1.10.10.10">
    <property type="entry name" value="Winged helix-like DNA-binding domain superfamily/Winged helix DNA-binding domain"/>
    <property type="match status" value="1"/>
</dbReference>
<proteinExistence type="inferred from homology"/>
<keyword evidence="2 5" id="KW-0805">Transcription regulation</keyword>
<evidence type="ECO:0000256" key="4">
    <source>
        <dbReference type="ARBA" id="ARBA00023163"/>
    </source>
</evidence>
<dbReference type="Gene3D" id="3.30.390.60">
    <property type="entry name" value="Heat-inducible transcription repressor hrca homolog, domain 3"/>
    <property type="match status" value="1"/>
</dbReference>
<dbReference type="PANTHER" id="PTHR34824">
    <property type="entry name" value="HEAT-INDUCIBLE TRANSCRIPTION REPRESSOR HRCA"/>
    <property type="match status" value="1"/>
</dbReference>
<dbReference type="InterPro" id="IPR021153">
    <property type="entry name" value="HrcA_C"/>
</dbReference>
<dbReference type="PATRIC" id="fig|229921.5.peg.3002"/>
<dbReference type="NCBIfam" id="TIGR00331">
    <property type="entry name" value="hrcA"/>
    <property type="match status" value="1"/>
</dbReference>
<evidence type="ECO:0000259" key="6">
    <source>
        <dbReference type="Pfam" id="PF01628"/>
    </source>
</evidence>
<keyword evidence="3 5" id="KW-0346">Stress response</keyword>
<comment type="caution">
    <text evidence="7">The sequence shown here is derived from an EMBL/GenBank/DDBJ whole genome shotgun (WGS) entry which is preliminary data.</text>
</comment>
<feature type="domain" description="Heat-inducible transcription repressor HrcA C-terminal" evidence="6">
    <location>
        <begin position="106"/>
        <end position="326"/>
    </location>
</feature>
<comment type="similarity">
    <text evidence="5">Belongs to the HrcA family.</text>
</comment>
<comment type="function">
    <text evidence="5">Negative regulator of class I heat shock genes (grpE-dnaK-dnaJ and groELS operons). Prevents heat-shock induction of these operons.</text>
</comment>
<sequence length="346" mass="38171">MEALSERQKLILTLVIHEYIRTAAPVGSNHLVTHYHLDFSPATVRNELQALTEMGYLRQPHTSAGRVPSDEGYRYFVGRLLQQSDMPSSTQRTITHQFYQMRHDTDQWMRLAASVLASQSRAASMVTAPHPEQVLYKHVELIATRGRQVLMVLVMLGGEIRQRLLTLSEPVSQEQLSAAADRLNALLQGKDTLAIQALSLPLDALEQAILDWVVDEMARADALPSGEVYLDGLTNVVGEPEFSDSEEARRTLRLLEERTLLNDLLTRSTVLTDAPVGGVQVLIGGEGSYDELRRCSVVLARYGAPGLAMGTLGVLGPMRMPYGRAISTVRFLAGLLSELVADTLVE</sequence>
<keyword evidence="8" id="KW-1185">Reference proteome</keyword>
<organism evidence="7 8">
    <name type="scientific">Levilinea saccharolytica</name>
    <dbReference type="NCBI Taxonomy" id="229921"/>
    <lineage>
        <taxon>Bacteria</taxon>
        <taxon>Bacillati</taxon>
        <taxon>Chloroflexota</taxon>
        <taxon>Anaerolineae</taxon>
        <taxon>Anaerolineales</taxon>
        <taxon>Anaerolineaceae</taxon>
        <taxon>Levilinea</taxon>
    </lineage>
</organism>
<gene>
    <name evidence="5" type="primary">hrcA</name>
    <name evidence="7" type="ORF">ADN01_03120</name>
</gene>
<dbReference type="EMBL" id="LGCM01000014">
    <property type="protein sequence ID" value="KPL89881.1"/>
    <property type="molecule type" value="Genomic_DNA"/>
</dbReference>
<dbReference type="Proteomes" id="UP000050501">
    <property type="component" value="Unassembled WGS sequence"/>
</dbReference>
<dbReference type="GO" id="GO:0003677">
    <property type="term" value="F:DNA binding"/>
    <property type="evidence" value="ECO:0007669"/>
    <property type="project" value="InterPro"/>
</dbReference>
<evidence type="ECO:0000256" key="5">
    <source>
        <dbReference type="HAMAP-Rule" id="MF_00081"/>
    </source>
</evidence>
<dbReference type="SUPFAM" id="SSF55781">
    <property type="entry name" value="GAF domain-like"/>
    <property type="match status" value="1"/>
</dbReference>
<dbReference type="PANTHER" id="PTHR34824:SF1">
    <property type="entry name" value="HEAT-INDUCIBLE TRANSCRIPTION REPRESSOR HRCA"/>
    <property type="match status" value="1"/>
</dbReference>
<accession>A0A0P6YD74</accession>
<dbReference type="Gene3D" id="3.30.450.40">
    <property type="match status" value="1"/>
</dbReference>
<name>A0A0P6YD74_9CHLR</name>
<keyword evidence="1 5" id="KW-0678">Repressor</keyword>
<dbReference type="InterPro" id="IPR036388">
    <property type="entry name" value="WH-like_DNA-bd_sf"/>
</dbReference>
<evidence type="ECO:0000313" key="7">
    <source>
        <dbReference type="EMBL" id="KPL89881.1"/>
    </source>
</evidence>
<dbReference type="Pfam" id="PF01628">
    <property type="entry name" value="HrcA"/>
    <property type="match status" value="1"/>
</dbReference>
<dbReference type="InterPro" id="IPR036390">
    <property type="entry name" value="WH_DNA-bd_sf"/>
</dbReference>
<dbReference type="HAMAP" id="MF_00081">
    <property type="entry name" value="HrcA"/>
    <property type="match status" value="1"/>
</dbReference>
<dbReference type="InterPro" id="IPR023120">
    <property type="entry name" value="WHTH_transcript_rep_HrcA_IDD"/>
</dbReference>
<evidence type="ECO:0000256" key="1">
    <source>
        <dbReference type="ARBA" id="ARBA00022491"/>
    </source>
</evidence>
<dbReference type="InterPro" id="IPR029016">
    <property type="entry name" value="GAF-like_dom_sf"/>
</dbReference>
<reference evidence="7 8" key="1">
    <citation type="submission" date="2015-07" db="EMBL/GenBank/DDBJ databases">
        <title>Genome sequence of Levilinea saccharolytica DSM 16555.</title>
        <authorList>
            <person name="Hemp J."/>
            <person name="Ward L.M."/>
            <person name="Pace L.A."/>
            <person name="Fischer W.W."/>
        </authorList>
    </citation>
    <scope>NUCLEOTIDE SEQUENCE [LARGE SCALE GENOMIC DNA]</scope>
    <source>
        <strain evidence="7 8">KIBI-1</strain>
    </source>
</reference>
<evidence type="ECO:0000256" key="3">
    <source>
        <dbReference type="ARBA" id="ARBA00023016"/>
    </source>
</evidence>
<dbReference type="InterPro" id="IPR002571">
    <property type="entry name" value="HrcA"/>
</dbReference>
<keyword evidence="4 5" id="KW-0804">Transcription</keyword>
<dbReference type="STRING" id="229921.ADN01_03120"/>
<dbReference type="SUPFAM" id="SSF46785">
    <property type="entry name" value="Winged helix' DNA-binding domain"/>
    <property type="match status" value="1"/>
</dbReference>
<protein>
    <recommendedName>
        <fullName evidence="5">Heat-inducible transcription repressor HrcA</fullName>
    </recommendedName>
</protein>
<dbReference type="PIRSF" id="PIRSF005485">
    <property type="entry name" value="HrcA"/>
    <property type="match status" value="1"/>
</dbReference>
<evidence type="ECO:0000256" key="2">
    <source>
        <dbReference type="ARBA" id="ARBA00023015"/>
    </source>
</evidence>
<dbReference type="GO" id="GO:0045892">
    <property type="term" value="P:negative regulation of DNA-templated transcription"/>
    <property type="evidence" value="ECO:0007669"/>
    <property type="project" value="UniProtKB-UniRule"/>
</dbReference>
<dbReference type="AlphaFoldDB" id="A0A0P6YD74"/>
<dbReference type="RefSeq" id="WP_062416952.1">
    <property type="nucleotide sequence ID" value="NZ_DF967974.1"/>
</dbReference>
<dbReference type="OrthoDB" id="9783139at2"/>